<dbReference type="Gene3D" id="3.30.70.270">
    <property type="match status" value="1"/>
</dbReference>
<dbReference type="EMBL" id="JBHSMR010000013">
    <property type="protein sequence ID" value="MFC5478686.1"/>
    <property type="molecule type" value="Genomic_DNA"/>
</dbReference>
<dbReference type="InterPro" id="IPR035965">
    <property type="entry name" value="PAS-like_dom_sf"/>
</dbReference>
<feature type="domain" description="PAS" evidence="1">
    <location>
        <begin position="46"/>
        <end position="97"/>
    </location>
</feature>
<feature type="domain" description="GGDEF" evidence="4">
    <location>
        <begin position="435"/>
        <end position="573"/>
    </location>
</feature>
<dbReference type="Pfam" id="PF13426">
    <property type="entry name" value="PAS_9"/>
    <property type="match status" value="1"/>
</dbReference>
<evidence type="ECO:0000259" key="4">
    <source>
        <dbReference type="PROSITE" id="PS50887"/>
    </source>
</evidence>
<dbReference type="InterPro" id="IPR035919">
    <property type="entry name" value="EAL_sf"/>
</dbReference>
<dbReference type="PANTHER" id="PTHR44757:SF2">
    <property type="entry name" value="BIOFILM ARCHITECTURE MAINTENANCE PROTEIN MBAA"/>
    <property type="match status" value="1"/>
</dbReference>
<dbReference type="SMART" id="SM00267">
    <property type="entry name" value="GGDEF"/>
    <property type="match status" value="1"/>
</dbReference>
<proteinExistence type="predicted"/>
<dbReference type="PROSITE" id="PS50112">
    <property type="entry name" value="PAS"/>
    <property type="match status" value="2"/>
</dbReference>
<dbReference type="InterPro" id="IPR000014">
    <property type="entry name" value="PAS"/>
</dbReference>
<dbReference type="InterPro" id="IPR001610">
    <property type="entry name" value="PAC"/>
</dbReference>
<dbReference type="InterPro" id="IPR029787">
    <property type="entry name" value="Nucleotide_cyclase"/>
</dbReference>
<dbReference type="PROSITE" id="PS50883">
    <property type="entry name" value="EAL"/>
    <property type="match status" value="1"/>
</dbReference>
<protein>
    <submittedName>
        <fullName evidence="5">EAL domain-containing protein</fullName>
    </submittedName>
</protein>
<dbReference type="SMART" id="SM00091">
    <property type="entry name" value="PAS"/>
    <property type="match status" value="3"/>
</dbReference>
<dbReference type="Gene3D" id="3.30.450.20">
    <property type="entry name" value="PAS domain"/>
    <property type="match status" value="3"/>
</dbReference>
<dbReference type="SUPFAM" id="SSF55073">
    <property type="entry name" value="Nucleotide cyclase"/>
    <property type="match status" value="1"/>
</dbReference>
<dbReference type="SUPFAM" id="SSF55785">
    <property type="entry name" value="PYP-like sensor domain (PAS domain)"/>
    <property type="match status" value="3"/>
</dbReference>
<dbReference type="RefSeq" id="WP_379754825.1">
    <property type="nucleotide sequence ID" value="NZ_JBHSMR010000013.1"/>
</dbReference>
<dbReference type="Gene3D" id="3.20.20.450">
    <property type="entry name" value="EAL domain"/>
    <property type="match status" value="1"/>
</dbReference>
<feature type="domain" description="PAC" evidence="2">
    <location>
        <begin position="228"/>
        <end position="280"/>
    </location>
</feature>
<dbReference type="InterPro" id="IPR000160">
    <property type="entry name" value="GGDEF_dom"/>
</dbReference>
<evidence type="ECO:0000259" key="3">
    <source>
        <dbReference type="PROSITE" id="PS50883"/>
    </source>
</evidence>
<dbReference type="PROSITE" id="PS50113">
    <property type="entry name" value="PAC"/>
    <property type="match status" value="2"/>
</dbReference>
<organism evidence="5 6">
    <name type="scientific">Massilia suwonensis</name>
    <dbReference type="NCBI Taxonomy" id="648895"/>
    <lineage>
        <taxon>Bacteria</taxon>
        <taxon>Pseudomonadati</taxon>
        <taxon>Pseudomonadota</taxon>
        <taxon>Betaproteobacteria</taxon>
        <taxon>Burkholderiales</taxon>
        <taxon>Oxalobacteraceae</taxon>
        <taxon>Telluria group</taxon>
        <taxon>Massilia</taxon>
    </lineage>
</organism>
<dbReference type="PANTHER" id="PTHR44757">
    <property type="entry name" value="DIGUANYLATE CYCLASE DGCP"/>
    <property type="match status" value="1"/>
</dbReference>
<gene>
    <name evidence="5" type="ORF">ACFPQ5_10825</name>
</gene>
<dbReference type="NCBIfam" id="TIGR00254">
    <property type="entry name" value="GGDEF"/>
    <property type="match status" value="1"/>
</dbReference>
<accession>A0ABW0MPE4</accession>
<dbReference type="CDD" id="cd01948">
    <property type="entry name" value="EAL"/>
    <property type="match status" value="1"/>
</dbReference>
<dbReference type="Pfam" id="PF08447">
    <property type="entry name" value="PAS_3"/>
    <property type="match status" value="1"/>
</dbReference>
<comment type="caution">
    <text evidence="5">The sequence shown here is derived from an EMBL/GenBank/DDBJ whole genome shotgun (WGS) entry which is preliminary data.</text>
</comment>
<dbReference type="CDD" id="cd00130">
    <property type="entry name" value="PAS"/>
    <property type="match status" value="3"/>
</dbReference>
<feature type="domain" description="EAL" evidence="3">
    <location>
        <begin position="582"/>
        <end position="836"/>
    </location>
</feature>
<dbReference type="InterPro" id="IPR001633">
    <property type="entry name" value="EAL_dom"/>
</dbReference>
<dbReference type="InterPro" id="IPR043128">
    <property type="entry name" value="Rev_trsase/Diguanyl_cyclase"/>
</dbReference>
<evidence type="ECO:0000313" key="5">
    <source>
        <dbReference type="EMBL" id="MFC5478686.1"/>
    </source>
</evidence>
<reference evidence="6" key="1">
    <citation type="journal article" date="2019" name="Int. J. Syst. Evol. Microbiol.">
        <title>The Global Catalogue of Microorganisms (GCM) 10K type strain sequencing project: providing services to taxonomists for standard genome sequencing and annotation.</title>
        <authorList>
            <consortium name="The Broad Institute Genomics Platform"/>
            <consortium name="The Broad Institute Genome Sequencing Center for Infectious Disease"/>
            <person name="Wu L."/>
            <person name="Ma J."/>
        </authorList>
    </citation>
    <scope>NUCLEOTIDE SEQUENCE [LARGE SCALE GENOMIC DNA]</scope>
    <source>
        <strain evidence="6">CCUG 43111</strain>
    </source>
</reference>
<sequence length="842" mass="94088">MTSPPHEPADAAPAAPTPGEAIEASVFSFLQHRIRDVMFVLEVLPSGRYRFVYVNAAFEAATGIPPAAVVGKFVEEVIPPESIDLVRENYRRALDSGASVHWDEISEYPTGRKVGEVTVTPAPAPDGLGRLLIGTVHDITERHQAQARLAELEERSRLALEASGSGSFDWHAAGDRVFVSEKCRQLLGFASDSYELETLRLPRLVHPDELPLALGTLARLRAGVDDTFSLELRMRHLYGHWIWLRCQGRALRNGDGRLERVFGACSDITRAKEAEDAMERASLVFAHSSDAIAISDSAGCIVMVNPGFTRMRGYERDEIIGQTGEVYDAGMERDGRHEALRLQALRTGHAQGEVWSRHKDGHPIAEQRSLTAVRVADGAVRHYIEIASDITKAKKDEERLWRHANYDSLTGLPNRHLFLDRLRQAIRNTHRGEHPAFSLLYIDLDQFKEVNDTLGHPVGDQLLKEAAQRLLRCTRETDTVSRIGGDEFTVLLVDLDSLDNEDPHVIERVAHGIIEAMSQPFQIEGETLHVSASIGVTHFPADGGDADSLLKHADQAMYAAKHLGRNRFAYFSPAMQARAQERRRTSDELRQAVARGELQMHYQPIVELATGRIVKAEALLRWRHPERGWVSPVEFIPLAEETGLIFDIGEWVFRTAVSDAARWRGEGCEIQVSINVSPLQIAKGGASFARCMEFLASQRLPRHAIVIEVTEGTLLQHDRNVEERLRELEERGLALALDDFGTGYSSLSYLQQYRFEFLKIDRAFVGNMQTDSRQLALCRTIIAMAHTLGMRVISEGIGDEQAAELLRHAGCDYGQGFYFHQPMPAAPFEQLLRARDLPPALH</sequence>
<dbReference type="NCBIfam" id="TIGR00229">
    <property type="entry name" value="sensory_box"/>
    <property type="match status" value="3"/>
</dbReference>
<feature type="domain" description="PAS" evidence="1">
    <location>
        <begin position="277"/>
        <end position="328"/>
    </location>
</feature>
<dbReference type="SUPFAM" id="SSF141868">
    <property type="entry name" value="EAL domain-like"/>
    <property type="match status" value="1"/>
</dbReference>
<dbReference type="Pfam" id="PF08448">
    <property type="entry name" value="PAS_4"/>
    <property type="match status" value="1"/>
</dbReference>
<feature type="domain" description="PAC" evidence="2">
    <location>
        <begin position="350"/>
        <end position="402"/>
    </location>
</feature>
<dbReference type="Pfam" id="PF00990">
    <property type="entry name" value="GGDEF"/>
    <property type="match status" value="1"/>
</dbReference>
<dbReference type="Pfam" id="PF00563">
    <property type="entry name" value="EAL"/>
    <property type="match status" value="1"/>
</dbReference>
<dbReference type="SMART" id="SM00086">
    <property type="entry name" value="PAC"/>
    <property type="match status" value="3"/>
</dbReference>
<dbReference type="InterPro" id="IPR013656">
    <property type="entry name" value="PAS_4"/>
</dbReference>
<name>A0ABW0MPE4_9BURK</name>
<evidence type="ECO:0000259" key="1">
    <source>
        <dbReference type="PROSITE" id="PS50112"/>
    </source>
</evidence>
<dbReference type="CDD" id="cd01949">
    <property type="entry name" value="GGDEF"/>
    <property type="match status" value="1"/>
</dbReference>
<dbReference type="Proteomes" id="UP001596101">
    <property type="component" value="Unassembled WGS sequence"/>
</dbReference>
<dbReference type="InterPro" id="IPR052155">
    <property type="entry name" value="Biofilm_reg_signaling"/>
</dbReference>
<evidence type="ECO:0000259" key="2">
    <source>
        <dbReference type="PROSITE" id="PS50113"/>
    </source>
</evidence>
<evidence type="ECO:0000313" key="6">
    <source>
        <dbReference type="Proteomes" id="UP001596101"/>
    </source>
</evidence>
<dbReference type="InterPro" id="IPR000700">
    <property type="entry name" value="PAS-assoc_C"/>
</dbReference>
<dbReference type="PROSITE" id="PS50887">
    <property type="entry name" value="GGDEF"/>
    <property type="match status" value="1"/>
</dbReference>
<dbReference type="InterPro" id="IPR013655">
    <property type="entry name" value="PAS_fold_3"/>
</dbReference>
<keyword evidence="6" id="KW-1185">Reference proteome</keyword>
<dbReference type="SMART" id="SM00052">
    <property type="entry name" value="EAL"/>
    <property type="match status" value="1"/>
</dbReference>